<dbReference type="InterPro" id="IPR006196">
    <property type="entry name" value="RNA-binding_domain_S1_IF1"/>
</dbReference>
<feature type="domain" description="S1-like" evidence="1">
    <location>
        <begin position="27"/>
        <end position="106"/>
    </location>
</feature>
<dbReference type="AlphaFoldDB" id="A0A6C0B6Y2"/>
<dbReference type="Gene3D" id="2.40.50.140">
    <property type="entry name" value="Nucleic acid-binding proteins"/>
    <property type="match status" value="1"/>
</dbReference>
<dbReference type="SUPFAM" id="SSF50249">
    <property type="entry name" value="Nucleic acid-binding proteins"/>
    <property type="match status" value="1"/>
</dbReference>
<proteinExistence type="predicted"/>
<reference evidence="2" key="1">
    <citation type="journal article" date="2020" name="Nature">
        <title>Giant virus diversity and host interactions through global metagenomics.</title>
        <authorList>
            <person name="Schulz F."/>
            <person name="Roux S."/>
            <person name="Paez-Espino D."/>
            <person name="Jungbluth S."/>
            <person name="Walsh D.A."/>
            <person name="Denef V.J."/>
            <person name="McMahon K.D."/>
            <person name="Konstantinidis K.T."/>
            <person name="Eloe-Fadrosh E.A."/>
            <person name="Kyrpides N.C."/>
            <person name="Woyke T."/>
        </authorList>
    </citation>
    <scope>NUCLEOTIDE SEQUENCE</scope>
    <source>
        <strain evidence="2">GVMAG-M-3300010158-13</strain>
    </source>
</reference>
<dbReference type="PANTHER" id="PTHR21668">
    <property type="entry name" value="EIF-1A"/>
    <property type="match status" value="1"/>
</dbReference>
<accession>A0A6C0B6Y2</accession>
<dbReference type="GO" id="GO:0003723">
    <property type="term" value="F:RNA binding"/>
    <property type="evidence" value="ECO:0007669"/>
    <property type="project" value="InterPro"/>
</dbReference>
<name>A0A6C0B6Y2_9ZZZZ</name>
<dbReference type="InterPro" id="IPR012340">
    <property type="entry name" value="NA-bd_OB-fold"/>
</dbReference>
<dbReference type="GO" id="GO:0003743">
    <property type="term" value="F:translation initiation factor activity"/>
    <property type="evidence" value="ECO:0007669"/>
    <property type="project" value="InterPro"/>
</dbReference>
<protein>
    <recommendedName>
        <fullName evidence="1">S1-like domain-containing protein</fullName>
    </recommendedName>
</protein>
<dbReference type="PROSITE" id="PS50832">
    <property type="entry name" value="S1_IF1_TYPE"/>
    <property type="match status" value="1"/>
</dbReference>
<dbReference type="SMART" id="SM00652">
    <property type="entry name" value="eIF1a"/>
    <property type="match status" value="1"/>
</dbReference>
<organism evidence="2">
    <name type="scientific">viral metagenome</name>
    <dbReference type="NCBI Taxonomy" id="1070528"/>
    <lineage>
        <taxon>unclassified sequences</taxon>
        <taxon>metagenomes</taxon>
        <taxon>organismal metagenomes</taxon>
    </lineage>
</organism>
<evidence type="ECO:0000259" key="1">
    <source>
        <dbReference type="PROSITE" id="PS50832"/>
    </source>
</evidence>
<dbReference type="EMBL" id="MN739088">
    <property type="protein sequence ID" value="QHS87846.1"/>
    <property type="molecule type" value="Genomic_DNA"/>
</dbReference>
<sequence length="174" mass="19992">MVKNTKGGKGAKCLARKTATTNFNAGEKLRLVQDEMERYACVTKMFGNGMCEITLNDNQKLVGHIRGAFRGRQKHRNLITIHSIVMVGLREWEDVRKNCDILYIYDDNQLDQLKNIPQIDIKNLLSMKVIFGGSNCEESNIQFSNDTDEETEEILQGVQKFEFEQQEEIDLDDI</sequence>
<dbReference type="InterPro" id="IPR001253">
    <property type="entry name" value="TIF_eIF-1A"/>
</dbReference>
<evidence type="ECO:0000313" key="2">
    <source>
        <dbReference type="EMBL" id="QHS87846.1"/>
    </source>
</evidence>